<accession>A0AAE3MDM1</accession>
<feature type="region of interest" description="Disordered" evidence="1">
    <location>
        <begin position="1"/>
        <end position="38"/>
    </location>
</feature>
<protein>
    <recommendedName>
        <fullName evidence="4">DNA polymerase III subunit gamma/tau</fullName>
    </recommendedName>
</protein>
<gene>
    <name evidence="2" type="ORF">OM074_09845</name>
</gene>
<dbReference type="EMBL" id="JAPDPI010000017">
    <property type="protein sequence ID" value="MCW3805931.1"/>
    <property type="molecule type" value="Genomic_DNA"/>
</dbReference>
<dbReference type="AlphaFoldDB" id="A0AAE3MDM1"/>
<proteinExistence type="predicted"/>
<evidence type="ECO:0000313" key="3">
    <source>
        <dbReference type="Proteomes" id="UP001207408"/>
    </source>
</evidence>
<dbReference type="RefSeq" id="WP_301199303.1">
    <property type="nucleotide sequence ID" value="NZ_JAPDPI010000017.1"/>
</dbReference>
<keyword evidence="3" id="KW-1185">Reference proteome</keyword>
<reference evidence="2" key="1">
    <citation type="submission" date="2022-10" db="EMBL/GenBank/DDBJ databases">
        <authorList>
            <person name="Yu W.X."/>
        </authorList>
    </citation>
    <scope>NUCLEOTIDE SEQUENCE</scope>
    <source>
        <strain evidence="2">D04</strain>
    </source>
</reference>
<evidence type="ECO:0008006" key="4">
    <source>
        <dbReference type="Google" id="ProtNLM"/>
    </source>
</evidence>
<dbReference type="Proteomes" id="UP001207408">
    <property type="component" value="Unassembled WGS sequence"/>
</dbReference>
<feature type="compositionally biased region" description="Polar residues" evidence="1">
    <location>
        <begin position="1"/>
        <end position="20"/>
    </location>
</feature>
<comment type="caution">
    <text evidence="2">The sequence shown here is derived from an EMBL/GenBank/DDBJ whole genome shotgun (WGS) entry which is preliminary data.</text>
</comment>
<name>A0AAE3MDM1_9BACT</name>
<sequence>MGNASAGTQSGGNKVTATSVTKTKPYKGGGKTEVKNPLKSISLKEALSGKSEVLKGEKTEETKEAVVEEEIDLSWNDPVTQDKVKDEWFNYMRQVQQSNQRLASIMKNHVPELQEGKVLYIRLKNVTQQKELNEARTQLFGYLRRQLRNAHLMLETEVVLGDDGGVKKAFTAAERAKLMAEKNPSLMLLTKKFDLDVEI</sequence>
<organism evidence="2 3">
    <name type="scientific">Plebeiibacterium marinum</name>
    <dbReference type="NCBI Taxonomy" id="2992111"/>
    <lineage>
        <taxon>Bacteria</taxon>
        <taxon>Pseudomonadati</taxon>
        <taxon>Bacteroidota</taxon>
        <taxon>Bacteroidia</taxon>
        <taxon>Marinilabiliales</taxon>
        <taxon>Marinilabiliaceae</taxon>
        <taxon>Plebeiibacterium</taxon>
    </lineage>
</organism>
<evidence type="ECO:0000256" key="1">
    <source>
        <dbReference type="SAM" id="MobiDB-lite"/>
    </source>
</evidence>
<evidence type="ECO:0000313" key="2">
    <source>
        <dbReference type="EMBL" id="MCW3805931.1"/>
    </source>
</evidence>